<reference evidence="2" key="1">
    <citation type="submission" date="2016-04" db="EMBL/GenBank/DDBJ databases">
        <title>Cephalotus genome sequencing.</title>
        <authorList>
            <person name="Fukushima K."/>
            <person name="Hasebe M."/>
            <person name="Fang X."/>
        </authorList>
    </citation>
    <scope>NUCLEOTIDE SEQUENCE [LARGE SCALE GENOMIC DNA]</scope>
    <source>
        <strain evidence="2">cv. St1</strain>
    </source>
</reference>
<evidence type="ECO:0000313" key="1">
    <source>
        <dbReference type="EMBL" id="GAV75222.1"/>
    </source>
</evidence>
<comment type="caution">
    <text evidence="1">The sequence shown here is derived from an EMBL/GenBank/DDBJ whole genome shotgun (WGS) entry which is preliminary data.</text>
</comment>
<name>A0A1Q3C583_CEPFO</name>
<gene>
    <name evidence="1" type="ORF">CFOL_v3_18701</name>
</gene>
<dbReference type="Proteomes" id="UP000187406">
    <property type="component" value="Unassembled WGS sequence"/>
</dbReference>
<dbReference type="InParanoid" id="A0A1Q3C583"/>
<evidence type="ECO:0000313" key="2">
    <source>
        <dbReference type="Proteomes" id="UP000187406"/>
    </source>
</evidence>
<dbReference type="OrthoDB" id="1681765at2759"/>
<accession>A0A1Q3C583</accession>
<proteinExistence type="predicted"/>
<organism evidence="1 2">
    <name type="scientific">Cephalotus follicularis</name>
    <name type="common">Albany pitcher plant</name>
    <dbReference type="NCBI Taxonomy" id="3775"/>
    <lineage>
        <taxon>Eukaryota</taxon>
        <taxon>Viridiplantae</taxon>
        <taxon>Streptophyta</taxon>
        <taxon>Embryophyta</taxon>
        <taxon>Tracheophyta</taxon>
        <taxon>Spermatophyta</taxon>
        <taxon>Magnoliopsida</taxon>
        <taxon>eudicotyledons</taxon>
        <taxon>Gunneridae</taxon>
        <taxon>Pentapetalae</taxon>
        <taxon>rosids</taxon>
        <taxon>fabids</taxon>
        <taxon>Oxalidales</taxon>
        <taxon>Cephalotaceae</taxon>
        <taxon>Cephalotus</taxon>
    </lineage>
</organism>
<sequence>MFDAQLYLAGSLAYDGVLCGNCPRVPYMDLRHTIVYDGMLSVSAAKLLHYPPIGLCLFADIYIARGLSDEVECACRFFGRWLGPCTNHVGPSFEAEVGTLHRCMMDDDRIL</sequence>
<keyword evidence="2" id="KW-1185">Reference proteome</keyword>
<protein>
    <submittedName>
        <fullName evidence="1">Uncharacterized protein</fullName>
    </submittedName>
</protein>
<dbReference type="AlphaFoldDB" id="A0A1Q3C583"/>
<dbReference type="EMBL" id="BDDD01001333">
    <property type="protein sequence ID" value="GAV75222.1"/>
    <property type="molecule type" value="Genomic_DNA"/>
</dbReference>